<proteinExistence type="predicted"/>
<dbReference type="AlphaFoldDB" id="A0A024UCU4"/>
<dbReference type="OrthoDB" id="72002at2759"/>
<feature type="compositionally biased region" description="Polar residues" evidence="2">
    <location>
        <begin position="384"/>
        <end position="399"/>
    </location>
</feature>
<dbReference type="RefSeq" id="XP_008867045.1">
    <property type="nucleotide sequence ID" value="XM_008868823.1"/>
</dbReference>
<feature type="coiled-coil region" evidence="1">
    <location>
        <begin position="315"/>
        <end position="384"/>
    </location>
</feature>
<gene>
    <name evidence="3" type="ORF">H310_04458</name>
</gene>
<dbReference type="GeneID" id="20081508"/>
<evidence type="ECO:0008006" key="4">
    <source>
        <dbReference type="Google" id="ProtNLM"/>
    </source>
</evidence>
<evidence type="ECO:0000313" key="3">
    <source>
        <dbReference type="EMBL" id="ETW04089.1"/>
    </source>
</evidence>
<sequence length="478" mass="53534">MEDRLCHKLRLMGFPLDITPQMFRGVCESPSLRVHAFLHWFLDVLAVEQSLAVQFSAAEQATLAATTLATGTDLHAKGVAQSIDDDEAQLLADIERLEKQHAKETRKVHVLRRHLETVQDQATRLCPRTVYSTDPTSGLEAIDDILNHLAEGSNALELAALSPTACISLSAQEDKILDSIQAHVMPYFQSSSPPRALSIIAESPMQSHAVTWMMDAIASNEEYLEGREETDGTSWSRTMDQWRDAFFAVEFDWLHANLAALDDVPSFNTSIENEFEADEELEVTQWMQHTLPALVEAVAEAKVSSLVVGDYPAKYTRQEQHLERLNAVLVELERQTARLQLMVLVLSREMDTMKSVQRTIYSVLQDMQRQLQDAVSRVVQLQVKSTGPQSNNDGDSASPSPGHPMDTGQVESMRRQVRHEWAALGQEQESFIQQLRDLLESAPTVTAPLQQVCHLKDIVETDVARAIQSIYAKQQTLV</sequence>
<keyword evidence="1" id="KW-0175">Coiled coil</keyword>
<dbReference type="VEuPathDB" id="FungiDB:H310_04458"/>
<feature type="coiled-coil region" evidence="1">
    <location>
        <begin position="80"/>
        <end position="114"/>
    </location>
</feature>
<reference evidence="3" key="1">
    <citation type="submission" date="2013-12" db="EMBL/GenBank/DDBJ databases">
        <title>The Genome Sequence of Aphanomyces invadans NJM9701.</title>
        <authorList>
            <consortium name="The Broad Institute Genomics Platform"/>
            <person name="Russ C."/>
            <person name="Tyler B."/>
            <person name="van West P."/>
            <person name="Dieguez-Uribeondo J."/>
            <person name="Young S.K."/>
            <person name="Zeng Q."/>
            <person name="Gargeya S."/>
            <person name="Fitzgerald M."/>
            <person name="Abouelleil A."/>
            <person name="Alvarado L."/>
            <person name="Chapman S.B."/>
            <person name="Gainer-Dewar J."/>
            <person name="Goldberg J."/>
            <person name="Griggs A."/>
            <person name="Gujja S."/>
            <person name="Hansen M."/>
            <person name="Howarth C."/>
            <person name="Imamovic A."/>
            <person name="Ireland A."/>
            <person name="Larimer J."/>
            <person name="McCowan C."/>
            <person name="Murphy C."/>
            <person name="Pearson M."/>
            <person name="Poon T.W."/>
            <person name="Priest M."/>
            <person name="Roberts A."/>
            <person name="Saif S."/>
            <person name="Shea T."/>
            <person name="Sykes S."/>
            <person name="Wortman J."/>
            <person name="Nusbaum C."/>
            <person name="Birren B."/>
        </authorList>
    </citation>
    <scope>NUCLEOTIDE SEQUENCE [LARGE SCALE GENOMIC DNA]</scope>
    <source>
        <strain evidence="3">NJM9701</strain>
    </source>
</reference>
<evidence type="ECO:0000256" key="2">
    <source>
        <dbReference type="SAM" id="MobiDB-lite"/>
    </source>
</evidence>
<feature type="region of interest" description="Disordered" evidence="2">
    <location>
        <begin position="384"/>
        <end position="414"/>
    </location>
</feature>
<name>A0A024UCU4_9STRA</name>
<dbReference type="EMBL" id="KI913958">
    <property type="protein sequence ID" value="ETW04089.1"/>
    <property type="molecule type" value="Genomic_DNA"/>
</dbReference>
<protein>
    <recommendedName>
        <fullName evidence="4">HAUS augmin-like complex subunit 3 N-terminal domain-containing protein</fullName>
    </recommendedName>
</protein>
<evidence type="ECO:0000256" key="1">
    <source>
        <dbReference type="SAM" id="Coils"/>
    </source>
</evidence>
<organism evidence="3">
    <name type="scientific">Aphanomyces invadans</name>
    <dbReference type="NCBI Taxonomy" id="157072"/>
    <lineage>
        <taxon>Eukaryota</taxon>
        <taxon>Sar</taxon>
        <taxon>Stramenopiles</taxon>
        <taxon>Oomycota</taxon>
        <taxon>Saprolegniomycetes</taxon>
        <taxon>Saprolegniales</taxon>
        <taxon>Verrucalvaceae</taxon>
        <taxon>Aphanomyces</taxon>
    </lineage>
</organism>
<accession>A0A024UCU4</accession>